<dbReference type="EMBL" id="CP002352">
    <property type="protein sequence ID" value="ADV44726.1"/>
    <property type="molecule type" value="Genomic_DNA"/>
</dbReference>
<reference key="1">
    <citation type="submission" date="2010-11" db="EMBL/GenBank/DDBJ databases">
        <title>The complete genome of Bacteroides helcogenes P 36-108.</title>
        <authorList>
            <consortium name="US DOE Joint Genome Institute (JGI-PGF)"/>
            <person name="Lucas S."/>
            <person name="Copeland A."/>
            <person name="Lapidus A."/>
            <person name="Bruce D."/>
            <person name="Goodwin L."/>
            <person name="Pitluck S."/>
            <person name="Kyrpides N."/>
            <person name="Mavromatis K."/>
            <person name="Ivanova N."/>
            <person name="Zeytun A."/>
            <person name="Brettin T."/>
            <person name="Detter J.C."/>
            <person name="Tapia R."/>
            <person name="Han C."/>
            <person name="Land M."/>
            <person name="Hauser L."/>
            <person name="Markowitz V."/>
            <person name="Cheng J.-F."/>
            <person name="Hugenholtz P."/>
            <person name="Woyke T."/>
            <person name="Wu D."/>
            <person name="Gronow S."/>
            <person name="Wellnitz S."/>
            <person name="Brambilla E."/>
            <person name="Klenk H.-P."/>
            <person name="Eisen J.A."/>
        </authorList>
    </citation>
    <scope>NUCLEOTIDE SEQUENCE</scope>
    <source>
        <strain>P 36-108</strain>
    </source>
</reference>
<feature type="signal peptide" evidence="1">
    <location>
        <begin position="1"/>
        <end position="20"/>
    </location>
</feature>
<sequence>MKNSIVLLVILLGTMFVLQACSSEDVFPEISGKTLNKEVEISEFQVESVSDVFSSSGYTSWKDDLFRTTYVCVNSSKEFESSVYHIYADKLPSVNWDAQTLVIVMIHSRYGMEYNSCNVYSNSSKFIVDVKVNTFLTDNLCNLLVAIALDKHEVVDNDVRLQLETIGL</sequence>
<reference evidence="2 3" key="2">
    <citation type="journal article" date="2011" name="Stand. Genomic Sci.">
        <title>Complete genome sequence of Bacteroides helcogenes type strain (P 36-108).</title>
        <authorList>
            <person name="Pati A."/>
            <person name="Gronow S."/>
            <person name="Zeytun A."/>
            <person name="Lapidus A."/>
            <person name="Nolan M."/>
            <person name="Hammon N."/>
            <person name="Deshpande S."/>
            <person name="Cheng J.F."/>
            <person name="Tapia R."/>
            <person name="Han C."/>
            <person name="Goodwin L."/>
            <person name="Pitluck S."/>
            <person name="Liolios K."/>
            <person name="Pagani I."/>
            <person name="Ivanova N."/>
            <person name="Mavromatis K."/>
            <person name="Chen A."/>
            <person name="Palaniappan K."/>
            <person name="Land M."/>
            <person name="Hauser L."/>
            <person name="Chang Y.J."/>
            <person name="Jeffries C.D."/>
            <person name="Detter J.C."/>
            <person name="Brambilla E."/>
            <person name="Rohde M."/>
            <person name="Goker M."/>
            <person name="Woyke T."/>
            <person name="Bristow J."/>
            <person name="Eisen J.A."/>
            <person name="Markowitz V."/>
            <person name="Hugenholtz P."/>
            <person name="Kyrpides N.C."/>
            <person name="Klenk H.P."/>
            <person name="Lucas S."/>
        </authorList>
    </citation>
    <scope>NUCLEOTIDE SEQUENCE [LARGE SCALE GENOMIC DNA]</scope>
    <source>
        <strain evidence="3">ATCC 35417 / DSM 20613 / JCM 6297 / CCUG 15421 / P 36-108</strain>
    </source>
</reference>
<accession>E6SN73</accession>
<evidence type="ECO:0008006" key="4">
    <source>
        <dbReference type="Google" id="ProtNLM"/>
    </source>
</evidence>
<organism evidence="2 3">
    <name type="scientific">Bacteroides helcogenes (strain ATCC 35417 / DSM 20613 / JCM 6297 / CCUG 15421 / P 36-108)</name>
    <dbReference type="NCBI Taxonomy" id="693979"/>
    <lineage>
        <taxon>Bacteria</taxon>
        <taxon>Pseudomonadati</taxon>
        <taxon>Bacteroidota</taxon>
        <taxon>Bacteroidia</taxon>
        <taxon>Bacteroidales</taxon>
        <taxon>Bacteroidaceae</taxon>
        <taxon>Bacteroides</taxon>
    </lineage>
</organism>
<dbReference type="Proteomes" id="UP000008630">
    <property type="component" value="Chromosome"/>
</dbReference>
<feature type="chain" id="PRO_5003209215" description="Lipoprotein" evidence="1">
    <location>
        <begin position="21"/>
        <end position="168"/>
    </location>
</feature>
<dbReference type="AlphaFoldDB" id="E6SN73"/>
<dbReference type="STRING" id="693979.Bache_2783"/>
<evidence type="ECO:0000313" key="3">
    <source>
        <dbReference type="Proteomes" id="UP000008630"/>
    </source>
</evidence>
<proteinExistence type="predicted"/>
<dbReference type="KEGG" id="bhl:Bache_2783"/>
<keyword evidence="3" id="KW-1185">Reference proteome</keyword>
<gene>
    <name evidence="2" type="ordered locus">Bache_2783</name>
</gene>
<keyword evidence="1" id="KW-0732">Signal</keyword>
<protein>
    <recommendedName>
        <fullName evidence="4">Lipoprotein</fullName>
    </recommendedName>
</protein>
<dbReference type="PROSITE" id="PS51257">
    <property type="entry name" value="PROKAR_LIPOPROTEIN"/>
    <property type="match status" value="1"/>
</dbReference>
<evidence type="ECO:0000313" key="2">
    <source>
        <dbReference type="EMBL" id="ADV44726.1"/>
    </source>
</evidence>
<evidence type="ECO:0000256" key="1">
    <source>
        <dbReference type="SAM" id="SignalP"/>
    </source>
</evidence>
<name>E6SN73_BACT6</name>
<dbReference type="HOGENOM" id="CLU_1583270_0_0_10"/>